<dbReference type="Proteomes" id="UP000827549">
    <property type="component" value="Chromosome 1"/>
</dbReference>
<dbReference type="GeneID" id="87804983"/>
<accession>A0AAF1BJB9</accession>
<feature type="region of interest" description="Disordered" evidence="1">
    <location>
        <begin position="1"/>
        <end position="34"/>
    </location>
</feature>
<dbReference type="RefSeq" id="XP_062624211.1">
    <property type="nucleotide sequence ID" value="XM_062768227.1"/>
</dbReference>
<keyword evidence="3" id="KW-1185">Reference proteome</keyword>
<dbReference type="AlphaFoldDB" id="A0AAF1BJB9"/>
<reference evidence="2" key="1">
    <citation type="submission" date="2023-10" db="EMBL/GenBank/DDBJ databases">
        <authorList>
            <person name="Noh H."/>
        </authorList>
    </citation>
    <scope>NUCLEOTIDE SEQUENCE</scope>
    <source>
        <strain evidence="2">DUCC4014</strain>
    </source>
</reference>
<evidence type="ECO:0000313" key="3">
    <source>
        <dbReference type="Proteomes" id="UP000827549"/>
    </source>
</evidence>
<protein>
    <submittedName>
        <fullName evidence="2">Uncharacterized protein</fullName>
    </submittedName>
</protein>
<gene>
    <name evidence="2" type="ORF">LOC62_01G001728</name>
</gene>
<evidence type="ECO:0000313" key="2">
    <source>
        <dbReference type="EMBL" id="WOO78179.1"/>
    </source>
</evidence>
<sequence>MPATTYPPQQPTIDQQPAPSRMMDAANPPPDKTTEETLRLRGGCGVSCCNPCAIKILGFGFSCPRPCNIECCCITCGEKGI</sequence>
<name>A0AAF1BJB9_9TREE</name>
<dbReference type="EMBL" id="CP086714">
    <property type="protein sequence ID" value="WOO78179.1"/>
    <property type="molecule type" value="Genomic_DNA"/>
</dbReference>
<proteinExistence type="predicted"/>
<organism evidence="2 3">
    <name type="scientific">Vanrija pseudolonga</name>
    <dbReference type="NCBI Taxonomy" id="143232"/>
    <lineage>
        <taxon>Eukaryota</taxon>
        <taxon>Fungi</taxon>
        <taxon>Dikarya</taxon>
        <taxon>Basidiomycota</taxon>
        <taxon>Agaricomycotina</taxon>
        <taxon>Tremellomycetes</taxon>
        <taxon>Trichosporonales</taxon>
        <taxon>Trichosporonaceae</taxon>
        <taxon>Vanrija</taxon>
    </lineage>
</organism>
<evidence type="ECO:0000256" key="1">
    <source>
        <dbReference type="SAM" id="MobiDB-lite"/>
    </source>
</evidence>